<protein>
    <submittedName>
        <fullName evidence="1">Uncharacterized protein</fullName>
    </submittedName>
</protein>
<comment type="caution">
    <text evidence="1">The sequence shown here is derived from an EMBL/GenBank/DDBJ whole genome shotgun (WGS) entry which is preliminary data.</text>
</comment>
<reference evidence="1 2" key="1">
    <citation type="submission" date="2020-08" db="EMBL/GenBank/DDBJ databases">
        <title>Genomic Encyclopedia of Type Strains, Phase IV (KMG-IV): sequencing the most valuable type-strain genomes for metagenomic binning, comparative biology and taxonomic classification.</title>
        <authorList>
            <person name="Goeker M."/>
        </authorList>
    </citation>
    <scope>NUCLEOTIDE SEQUENCE [LARGE SCALE GENOMIC DNA]</scope>
    <source>
        <strain evidence="1 2">DSM 21319</strain>
    </source>
</reference>
<evidence type="ECO:0000313" key="2">
    <source>
        <dbReference type="Proteomes" id="UP000535406"/>
    </source>
</evidence>
<dbReference type="AlphaFoldDB" id="A0A7W7YWJ4"/>
<accession>A0A7W7YWJ4</accession>
<dbReference type="RefSeq" id="WP_184144909.1">
    <property type="nucleotide sequence ID" value="NZ_JACHIK010000009.1"/>
</dbReference>
<sequence length="132" mass="14529">MGASMMKNDKQSIRFVGSGVEISGLGGIDIPSGEISGVEVVTIPLADYAGLLDCKRRLQETELTIEQFVAGRKSIIDRNPEVAVYLVQNFGLVPMNDILRACKRKFSRSRTPSKSAAYRYWATVRKKSSKSA</sequence>
<organism evidence="1 2">
    <name type="scientific">Shinella fusca</name>
    <dbReference type="NCBI Taxonomy" id="544480"/>
    <lineage>
        <taxon>Bacteria</taxon>
        <taxon>Pseudomonadati</taxon>
        <taxon>Pseudomonadota</taxon>
        <taxon>Alphaproteobacteria</taxon>
        <taxon>Hyphomicrobiales</taxon>
        <taxon>Rhizobiaceae</taxon>
        <taxon>Shinella</taxon>
    </lineage>
</organism>
<name>A0A7W7YWJ4_9HYPH</name>
<gene>
    <name evidence="1" type="ORF">HNQ66_002952</name>
</gene>
<keyword evidence="2" id="KW-1185">Reference proteome</keyword>
<evidence type="ECO:0000313" key="1">
    <source>
        <dbReference type="EMBL" id="MBB5043546.1"/>
    </source>
</evidence>
<dbReference type="Proteomes" id="UP000535406">
    <property type="component" value="Unassembled WGS sequence"/>
</dbReference>
<dbReference type="EMBL" id="JACHIK010000009">
    <property type="protein sequence ID" value="MBB5043546.1"/>
    <property type="molecule type" value="Genomic_DNA"/>
</dbReference>
<proteinExistence type="predicted"/>